<gene>
    <name evidence="1" type="ordered locus">MSMEG_6397</name>
</gene>
<organism evidence="1 2">
    <name type="scientific">Mycolicibacterium smegmatis (strain ATCC 700084 / mc(2)155)</name>
    <name type="common">Mycobacterium smegmatis</name>
    <dbReference type="NCBI Taxonomy" id="246196"/>
    <lineage>
        <taxon>Bacteria</taxon>
        <taxon>Bacillati</taxon>
        <taxon>Actinomycetota</taxon>
        <taxon>Actinomycetes</taxon>
        <taxon>Mycobacteriales</taxon>
        <taxon>Mycobacteriaceae</taxon>
        <taxon>Mycolicibacterium</taxon>
    </lineage>
</organism>
<dbReference type="AlphaFoldDB" id="A0R622"/>
<evidence type="ECO:0000313" key="1">
    <source>
        <dbReference type="EMBL" id="ABK74986.1"/>
    </source>
</evidence>
<proteinExistence type="predicted"/>
<dbReference type="Proteomes" id="UP000000757">
    <property type="component" value="Chromosome"/>
</dbReference>
<keyword evidence="2" id="KW-1185">Reference proteome</keyword>
<dbReference type="PATRIC" id="fig|246196.56.peg.6352"/>
<dbReference type="KEGG" id="msm:MSMEG_6397"/>
<sequence length="56" mass="5957">MRPRPPDRVELTAAILSDRRSIISGTVSGTGDIGDVVHYNASSVSGGTFRRSGRKV</sequence>
<dbReference type="STRING" id="246196.MSMEG_6397"/>
<protein>
    <submittedName>
        <fullName evidence="1">Uncharacterized protein</fullName>
    </submittedName>
</protein>
<reference evidence="1 2" key="1">
    <citation type="submission" date="2006-10" db="EMBL/GenBank/DDBJ databases">
        <authorList>
            <person name="Fleischmann R.D."/>
            <person name="Dodson R.J."/>
            <person name="Haft D.H."/>
            <person name="Merkel J.S."/>
            <person name="Nelson W.C."/>
            <person name="Fraser C.M."/>
        </authorList>
    </citation>
    <scope>NUCLEOTIDE SEQUENCE [LARGE SCALE GENOMIC DNA]</scope>
    <source>
        <strain evidence="2">ATCC 700084 / mc(2)155</strain>
    </source>
</reference>
<dbReference type="EMBL" id="CP000480">
    <property type="protein sequence ID" value="ABK74986.1"/>
    <property type="molecule type" value="Genomic_DNA"/>
</dbReference>
<evidence type="ECO:0000313" key="2">
    <source>
        <dbReference type="Proteomes" id="UP000000757"/>
    </source>
</evidence>
<name>A0R622_MYCS2</name>
<dbReference type="PaxDb" id="246196-MSMEI_6229"/>
<accession>A0R622</accession>